<dbReference type="Gene3D" id="2.60.40.640">
    <property type="match status" value="1"/>
</dbReference>
<accession>A0A8J9TD44</accession>
<gene>
    <name evidence="1" type="ORF">PTTT1_LOCUS43670</name>
</gene>
<dbReference type="InterPro" id="IPR014752">
    <property type="entry name" value="Arrestin-like_C"/>
</dbReference>
<evidence type="ECO:0000313" key="1">
    <source>
        <dbReference type="EMBL" id="CAG9290080.1"/>
    </source>
</evidence>
<dbReference type="EMBL" id="OU594946">
    <property type="protein sequence ID" value="CAG9290080.1"/>
    <property type="molecule type" value="Genomic_DNA"/>
</dbReference>
<dbReference type="Proteomes" id="UP000836788">
    <property type="component" value="Chromosome 5"/>
</dbReference>
<reference evidence="1" key="1">
    <citation type="submission" date="2022-02" db="EMBL/GenBank/DDBJ databases">
        <authorList>
            <person name="Giguere J D."/>
        </authorList>
    </citation>
    <scope>NUCLEOTIDE SEQUENCE</scope>
    <source>
        <strain evidence="1">CCAP 1055/1</strain>
    </source>
</reference>
<proteinExistence type="predicted"/>
<dbReference type="AlphaFoldDB" id="A0A8J9TD44"/>
<name>A0A8J9TD44_PHATR</name>
<protein>
    <submittedName>
        <fullName evidence="1">Uncharacterized protein</fullName>
    </submittedName>
</protein>
<sequence>MSTRRKAAEPTVDVELSRKAYRLGGTIVGTIRVILPDDRDRPRDTVNSIQLVCAGRCRLDPRWHNVPEYQKVYATHPSLSDLSYDSNSVCFWATEPIELLNVQERPWGRWDDIRPKPIQLSGYTLSQKFCTFPDEPRILEDEHLAFTFRVDLPDDLPHSVSATSCRLYYSVLFRLILPNKPRDPMWIQTPFTVLSVSADAVVERPATKSTSGAGRVQVGQTAHVMAHSVGLPCHVTAPELFRLSGRLTVNQRGAGIYRHMRRHDAKHIQTMRVADSTGRAVGVLTTIGVSVLNPGSRCMLKLYFPNLQDDASRAPCYQFSACLQGEEIAIHRDGTRKRARSFLFDTVQETIDPDCTECACLNLLLPLDAPCSLQSDLVEINIRCLVDITVDSVDGKGYQNLRLEIPCTIVHALSAFEENEEDGSEFNLIAMEKLLKQDSEFTVKEDINHPHSFETSDIGKDLKLLSLAMAKKCNLIPDPPVLAKED</sequence>
<organism evidence="1">
    <name type="scientific">Phaeodactylum tricornutum</name>
    <name type="common">Diatom</name>
    <dbReference type="NCBI Taxonomy" id="2850"/>
    <lineage>
        <taxon>Eukaryota</taxon>
        <taxon>Sar</taxon>
        <taxon>Stramenopiles</taxon>
        <taxon>Ochrophyta</taxon>
        <taxon>Bacillariophyta</taxon>
        <taxon>Bacillariophyceae</taxon>
        <taxon>Bacillariophycidae</taxon>
        <taxon>Naviculales</taxon>
        <taxon>Phaeodactylaceae</taxon>
        <taxon>Phaeodactylum</taxon>
    </lineage>
</organism>